<evidence type="ECO:0000313" key="2">
    <source>
        <dbReference type="EMBL" id="KAJ1196535.1"/>
    </source>
</evidence>
<comment type="caution">
    <text evidence="2">The sequence shown here is derived from an EMBL/GenBank/DDBJ whole genome shotgun (WGS) entry which is preliminary data.</text>
</comment>
<proteinExistence type="predicted"/>
<dbReference type="Proteomes" id="UP001066276">
    <property type="component" value="Chromosome 2_1"/>
</dbReference>
<organism evidence="2 3">
    <name type="scientific">Pleurodeles waltl</name>
    <name type="common">Iberian ribbed newt</name>
    <dbReference type="NCBI Taxonomy" id="8319"/>
    <lineage>
        <taxon>Eukaryota</taxon>
        <taxon>Metazoa</taxon>
        <taxon>Chordata</taxon>
        <taxon>Craniata</taxon>
        <taxon>Vertebrata</taxon>
        <taxon>Euteleostomi</taxon>
        <taxon>Amphibia</taxon>
        <taxon>Batrachia</taxon>
        <taxon>Caudata</taxon>
        <taxon>Salamandroidea</taxon>
        <taxon>Salamandridae</taxon>
        <taxon>Pleurodelinae</taxon>
        <taxon>Pleurodeles</taxon>
    </lineage>
</organism>
<gene>
    <name evidence="2" type="ORF">NDU88_000405</name>
</gene>
<accession>A0AAV7V512</accession>
<feature type="region of interest" description="Disordered" evidence="1">
    <location>
        <begin position="96"/>
        <end position="182"/>
    </location>
</feature>
<evidence type="ECO:0000256" key="1">
    <source>
        <dbReference type="SAM" id="MobiDB-lite"/>
    </source>
</evidence>
<evidence type="ECO:0000313" key="3">
    <source>
        <dbReference type="Proteomes" id="UP001066276"/>
    </source>
</evidence>
<sequence>MRCGPSALRGPLSPASRRPSRDLVTFLLTPQCATSPQGCTDAPMPRVPLRRGGSCAVRPNVQRRGVCGGPAFTAPMPPCHTPPLCPSQPCPVARPRRAHPTSLGPGHPAIPGMPRVTDRPPRPIPPRVHPPPRLRSGRREGALNLAKRPSQKYPKGDPAGWARQLPLTGLSDAGQTPGGVRGTQRICSTLGAVARRQEPAWGTSGILGSGHSTE</sequence>
<keyword evidence="3" id="KW-1185">Reference proteome</keyword>
<dbReference type="EMBL" id="JANPWB010000003">
    <property type="protein sequence ID" value="KAJ1196535.1"/>
    <property type="molecule type" value="Genomic_DNA"/>
</dbReference>
<reference evidence="2" key="1">
    <citation type="journal article" date="2022" name="bioRxiv">
        <title>Sequencing and chromosome-scale assembly of the giantPleurodeles waltlgenome.</title>
        <authorList>
            <person name="Brown T."/>
            <person name="Elewa A."/>
            <person name="Iarovenko S."/>
            <person name="Subramanian E."/>
            <person name="Araus A.J."/>
            <person name="Petzold A."/>
            <person name="Susuki M."/>
            <person name="Suzuki K.-i.T."/>
            <person name="Hayashi T."/>
            <person name="Toyoda A."/>
            <person name="Oliveira C."/>
            <person name="Osipova E."/>
            <person name="Leigh N.D."/>
            <person name="Simon A."/>
            <person name="Yun M.H."/>
        </authorList>
    </citation>
    <scope>NUCLEOTIDE SEQUENCE</scope>
    <source>
        <strain evidence="2">20211129_DDA</strain>
        <tissue evidence="2">Liver</tissue>
    </source>
</reference>
<dbReference type="AlphaFoldDB" id="A0AAV7V512"/>
<protein>
    <submittedName>
        <fullName evidence="2">Uncharacterized protein</fullName>
    </submittedName>
</protein>
<name>A0AAV7V512_PLEWA</name>